<dbReference type="InParanoid" id="A0A167QBY5"/>
<dbReference type="VEuPathDB" id="FungiDB:PHYBLDRAFT_162516"/>
<dbReference type="Proteomes" id="UP000077315">
    <property type="component" value="Unassembled WGS sequence"/>
</dbReference>
<dbReference type="RefSeq" id="XP_018297488.1">
    <property type="nucleotide sequence ID" value="XM_018434638.1"/>
</dbReference>
<evidence type="ECO:0000313" key="1">
    <source>
        <dbReference type="EMBL" id="OAD79448.1"/>
    </source>
</evidence>
<accession>A0A167QBY5</accession>
<gene>
    <name evidence="1" type="ORF">PHYBLDRAFT_162516</name>
</gene>
<dbReference type="GeneID" id="28995544"/>
<protein>
    <submittedName>
        <fullName evidence="1">Uncharacterized protein</fullName>
    </submittedName>
</protein>
<organism evidence="1 2">
    <name type="scientific">Phycomyces blakesleeanus (strain ATCC 8743b / DSM 1359 / FGSC 10004 / NBRC 33097 / NRRL 1555)</name>
    <dbReference type="NCBI Taxonomy" id="763407"/>
    <lineage>
        <taxon>Eukaryota</taxon>
        <taxon>Fungi</taxon>
        <taxon>Fungi incertae sedis</taxon>
        <taxon>Mucoromycota</taxon>
        <taxon>Mucoromycotina</taxon>
        <taxon>Mucoromycetes</taxon>
        <taxon>Mucorales</taxon>
        <taxon>Phycomycetaceae</taxon>
        <taxon>Phycomyces</taxon>
    </lineage>
</organism>
<proteinExistence type="predicted"/>
<sequence>MYKQITRKMAPVTLRTPRSNARNSLTQVAVGCVEQHLICMTEMSTRLDNMGAILESLDNRFGQFVDIQRRNIKTVGAIAMSLTSTSRQVLPAVAPSAAPCGISECIYCLTSVGVTIMTSSPKSALGLPTKLAPYRSDTVYLALLCYPNMNMFLYVINPTSECLDHHTPSFNQMSEEETKVTVLALIREKIWKKDFRYNDPTEIAKNETRRR</sequence>
<keyword evidence="2" id="KW-1185">Reference proteome</keyword>
<dbReference type="AlphaFoldDB" id="A0A167QBY5"/>
<evidence type="ECO:0000313" key="2">
    <source>
        <dbReference type="Proteomes" id="UP000077315"/>
    </source>
</evidence>
<reference evidence="2" key="1">
    <citation type="submission" date="2015-06" db="EMBL/GenBank/DDBJ databases">
        <title>Expansion of signal transduction pathways in fungi by whole-genome duplication.</title>
        <authorList>
            <consortium name="DOE Joint Genome Institute"/>
            <person name="Corrochano L.M."/>
            <person name="Kuo A."/>
            <person name="Marcet-Houben M."/>
            <person name="Polaino S."/>
            <person name="Salamov A."/>
            <person name="Villalobos J.M."/>
            <person name="Alvarez M.I."/>
            <person name="Avalos J."/>
            <person name="Benito E.P."/>
            <person name="Benoit I."/>
            <person name="Burger G."/>
            <person name="Camino L.P."/>
            <person name="Canovas D."/>
            <person name="Cerda-Olmedo E."/>
            <person name="Cheng J.-F."/>
            <person name="Dominguez A."/>
            <person name="Elias M."/>
            <person name="Eslava A.P."/>
            <person name="Glaser F."/>
            <person name="Grimwood J."/>
            <person name="Gutierrez G."/>
            <person name="Heitman J."/>
            <person name="Henrissat B."/>
            <person name="Iturriaga E.A."/>
            <person name="Lang B.F."/>
            <person name="Lavin J.L."/>
            <person name="Lee S."/>
            <person name="Li W."/>
            <person name="Lindquist E."/>
            <person name="Lopez-Garcia S."/>
            <person name="Luque E.M."/>
            <person name="Marcos A.T."/>
            <person name="Martin J."/>
            <person name="McCluskey K."/>
            <person name="Medina H.R."/>
            <person name="Miralles-Duran A."/>
            <person name="Miyazaki A."/>
            <person name="Munoz-Torres E."/>
            <person name="Oguiza J.A."/>
            <person name="Ohm R."/>
            <person name="Olmedo M."/>
            <person name="Orejas M."/>
            <person name="Ortiz-Castellanos L."/>
            <person name="Pisabarro A.G."/>
            <person name="Rodriguez-Romero J."/>
            <person name="Ruiz-Herrera J."/>
            <person name="Ruiz-Vazquez R."/>
            <person name="Sanz C."/>
            <person name="Schackwitz W."/>
            <person name="Schmutz J."/>
            <person name="Shahriari M."/>
            <person name="Shelest E."/>
            <person name="Silva-Franco F."/>
            <person name="Soanes D."/>
            <person name="Syed K."/>
            <person name="Tagua V.G."/>
            <person name="Talbot N.J."/>
            <person name="Thon M."/>
            <person name="De vries R.P."/>
            <person name="Wiebenga A."/>
            <person name="Yadav J.S."/>
            <person name="Braun E.L."/>
            <person name="Baker S."/>
            <person name="Garre V."/>
            <person name="Horwitz B."/>
            <person name="Torres-Martinez S."/>
            <person name="Idnurm A."/>
            <person name="Herrera-Estrella A."/>
            <person name="Gabaldon T."/>
            <person name="Grigoriev I.V."/>
        </authorList>
    </citation>
    <scope>NUCLEOTIDE SEQUENCE [LARGE SCALE GENOMIC DNA]</scope>
    <source>
        <strain evidence="2">NRRL 1555(-)</strain>
    </source>
</reference>
<name>A0A167QBY5_PHYB8</name>
<dbReference type="EMBL" id="KV440972">
    <property type="protein sequence ID" value="OAD79448.1"/>
    <property type="molecule type" value="Genomic_DNA"/>
</dbReference>